<feature type="coiled-coil region" evidence="1">
    <location>
        <begin position="31"/>
        <end position="65"/>
    </location>
</feature>
<evidence type="ECO:0000313" key="2">
    <source>
        <dbReference type="EMBL" id="SDG50417.1"/>
    </source>
</evidence>
<evidence type="ECO:0000313" key="3">
    <source>
        <dbReference type="Proteomes" id="UP000199296"/>
    </source>
</evidence>
<sequence length="67" mass="7716">MKKIVLSVLVLVFLGVVSCKEQTSSKEEMEQERTVQKIDSLESELEEINKRMDSISMEVKQTVEQLN</sequence>
<accession>A0A1G7USF7</accession>
<dbReference type="AlphaFoldDB" id="A0A1G7USF7"/>
<gene>
    <name evidence="2" type="ORF">SAMN04488027_102256</name>
</gene>
<name>A0A1G7USF7_9FLAO</name>
<keyword evidence="3" id="KW-1185">Reference proteome</keyword>
<protein>
    <submittedName>
        <fullName evidence="2">Uncharacterized protein</fullName>
    </submittedName>
</protein>
<organism evidence="2 3">
    <name type="scientific">Psychroflexus sediminis</name>
    <dbReference type="NCBI Taxonomy" id="470826"/>
    <lineage>
        <taxon>Bacteria</taxon>
        <taxon>Pseudomonadati</taxon>
        <taxon>Bacteroidota</taxon>
        <taxon>Flavobacteriia</taxon>
        <taxon>Flavobacteriales</taxon>
        <taxon>Flavobacteriaceae</taxon>
        <taxon>Psychroflexus</taxon>
    </lineage>
</organism>
<evidence type="ECO:0000256" key="1">
    <source>
        <dbReference type="SAM" id="Coils"/>
    </source>
</evidence>
<dbReference type="PROSITE" id="PS51257">
    <property type="entry name" value="PROKAR_LIPOPROTEIN"/>
    <property type="match status" value="1"/>
</dbReference>
<keyword evidence="1" id="KW-0175">Coiled coil</keyword>
<proteinExistence type="predicted"/>
<dbReference type="EMBL" id="FNCW01000002">
    <property type="protein sequence ID" value="SDG50417.1"/>
    <property type="molecule type" value="Genomic_DNA"/>
</dbReference>
<dbReference type="RefSeq" id="WP_093365366.1">
    <property type="nucleotide sequence ID" value="NZ_FNCW01000002.1"/>
</dbReference>
<reference evidence="2 3" key="1">
    <citation type="submission" date="2016-10" db="EMBL/GenBank/DDBJ databases">
        <authorList>
            <person name="de Groot N.N."/>
        </authorList>
    </citation>
    <scope>NUCLEOTIDE SEQUENCE [LARGE SCALE GENOMIC DNA]</scope>
    <source>
        <strain evidence="2 3">DSM 19803</strain>
    </source>
</reference>
<dbReference type="Proteomes" id="UP000199296">
    <property type="component" value="Unassembled WGS sequence"/>
</dbReference>